<evidence type="ECO:0000256" key="3">
    <source>
        <dbReference type="ARBA" id="ARBA00022679"/>
    </source>
</evidence>
<evidence type="ECO:0000256" key="1">
    <source>
        <dbReference type="ARBA" id="ARBA00000085"/>
    </source>
</evidence>
<evidence type="ECO:0000256" key="2">
    <source>
        <dbReference type="ARBA" id="ARBA00012438"/>
    </source>
</evidence>
<comment type="catalytic activity">
    <reaction evidence="1">
        <text>ATP + protein L-histidine = ADP + protein N-phospho-L-histidine.</text>
        <dbReference type="EC" id="2.7.13.3"/>
    </reaction>
</comment>
<evidence type="ECO:0000256" key="5">
    <source>
        <dbReference type="ARBA" id="ARBA00022777"/>
    </source>
</evidence>
<dbReference type="PANTHER" id="PTHR42878">
    <property type="entry name" value="TWO-COMPONENT HISTIDINE KINASE"/>
    <property type="match status" value="1"/>
</dbReference>
<keyword evidence="7" id="KW-0902">Two-component regulatory system</keyword>
<dbReference type="SUPFAM" id="SSF55874">
    <property type="entry name" value="ATPase domain of HSP90 chaperone/DNA topoisomerase II/histidine kinase"/>
    <property type="match status" value="1"/>
</dbReference>
<dbReference type="InterPro" id="IPR036890">
    <property type="entry name" value="HATPase_C_sf"/>
</dbReference>
<gene>
    <name evidence="9" type="ORF">GHC57_12350</name>
</gene>
<dbReference type="GO" id="GO:0000156">
    <property type="term" value="F:phosphorelay response regulator activity"/>
    <property type="evidence" value="ECO:0007669"/>
    <property type="project" value="TreeGrafter"/>
</dbReference>
<dbReference type="InterPro" id="IPR003594">
    <property type="entry name" value="HATPase_dom"/>
</dbReference>
<dbReference type="OrthoDB" id="7364736at2"/>
<keyword evidence="10" id="KW-1185">Reference proteome</keyword>
<evidence type="ECO:0000313" key="9">
    <source>
        <dbReference type="EMBL" id="MQX37310.1"/>
    </source>
</evidence>
<dbReference type="InterPro" id="IPR004358">
    <property type="entry name" value="Sig_transdc_His_kin-like_C"/>
</dbReference>
<dbReference type="EC" id="2.7.13.3" evidence="2"/>
<dbReference type="Gene3D" id="3.30.565.10">
    <property type="entry name" value="Histidine kinase-like ATPase, C-terminal domain"/>
    <property type="match status" value="1"/>
</dbReference>
<keyword evidence="3" id="KW-0808">Transferase</keyword>
<dbReference type="AlphaFoldDB" id="A0A7X1ZEX6"/>
<evidence type="ECO:0000256" key="6">
    <source>
        <dbReference type="ARBA" id="ARBA00022840"/>
    </source>
</evidence>
<dbReference type="GO" id="GO:0030295">
    <property type="term" value="F:protein kinase activator activity"/>
    <property type="evidence" value="ECO:0007669"/>
    <property type="project" value="TreeGrafter"/>
</dbReference>
<dbReference type="PANTHER" id="PTHR42878:SF7">
    <property type="entry name" value="SENSOR HISTIDINE KINASE GLRK"/>
    <property type="match status" value="1"/>
</dbReference>
<dbReference type="EMBL" id="WIVE01000038">
    <property type="protein sequence ID" value="MQX37310.1"/>
    <property type="molecule type" value="Genomic_DNA"/>
</dbReference>
<reference evidence="9 10" key="1">
    <citation type="submission" date="2019-10" db="EMBL/GenBank/DDBJ databases">
        <title>Draft whole-genome sequence of the purple nonsulfur photosynthetic bacterium Roseospira navarrensis DSM 15114.</title>
        <authorList>
            <person name="Kyndt J.A."/>
            <person name="Meyer T.E."/>
        </authorList>
    </citation>
    <scope>NUCLEOTIDE SEQUENCE [LARGE SCALE GENOMIC DNA]</scope>
    <source>
        <strain evidence="9 10">DSM 15114</strain>
    </source>
</reference>
<proteinExistence type="predicted"/>
<dbReference type="Proteomes" id="UP000434582">
    <property type="component" value="Unassembled WGS sequence"/>
</dbReference>
<evidence type="ECO:0000256" key="7">
    <source>
        <dbReference type="ARBA" id="ARBA00023012"/>
    </source>
</evidence>
<dbReference type="Pfam" id="PF02518">
    <property type="entry name" value="HATPase_c"/>
    <property type="match status" value="1"/>
</dbReference>
<organism evidence="9 10">
    <name type="scientific">Roseospira navarrensis</name>
    <dbReference type="NCBI Taxonomy" id="140058"/>
    <lineage>
        <taxon>Bacteria</taxon>
        <taxon>Pseudomonadati</taxon>
        <taxon>Pseudomonadota</taxon>
        <taxon>Alphaproteobacteria</taxon>
        <taxon>Rhodospirillales</taxon>
        <taxon>Rhodospirillaceae</taxon>
        <taxon>Roseospira</taxon>
    </lineage>
</organism>
<dbReference type="GO" id="GO:0004673">
    <property type="term" value="F:protein histidine kinase activity"/>
    <property type="evidence" value="ECO:0007669"/>
    <property type="project" value="UniProtKB-EC"/>
</dbReference>
<sequence>MARCPLKLLRRLPSPGDGALPGEEGTGLGLPICKRIAERHGGALWMEPTPGGGLTVLVRLPVAAQEPDGAPASAAG</sequence>
<evidence type="ECO:0000313" key="10">
    <source>
        <dbReference type="Proteomes" id="UP000434582"/>
    </source>
</evidence>
<keyword evidence="5" id="KW-0418">Kinase</keyword>
<evidence type="ECO:0000256" key="4">
    <source>
        <dbReference type="ARBA" id="ARBA00022741"/>
    </source>
</evidence>
<dbReference type="GO" id="GO:0007234">
    <property type="term" value="P:osmosensory signaling via phosphorelay pathway"/>
    <property type="evidence" value="ECO:0007669"/>
    <property type="project" value="TreeGrafter"/>
</dbReference>
<evidence type="ECO:0000259" key="8">
    <source>
        <dbReference type="Pfam" id="PF02518"/>
    </source>
</evidence>
<keyword evidence="6" id="KW-0067">ATP-binding</keyword>
<comment type="caution">
    <text evidence="9">The sequence shown here is derived from an EMBL/GenBank/DDBJ whole genome shotgun (WGS) entry which is preliminary data.</text>
</comment>
<dbReference type="PRINTS" id="PR00344">
    <property type="entry name" value="BCTRLSENSOR"/>
</dbReference>
<accession>A0A7X1ZEX6</accession>
<feature type="domain" description="Histidine kinase/HSP90-like ATPase" evidence="8">
    <location>
        <begin position="18"/>
        <end position="63"/>
    </location>
</feature>
<name>A0A7X1ZEX6_9PROT</name>
<dbReference type="InterPro" id="IPR050351">
    <property type="entry name" value="BphY/WalK/GraS-like"/>
</dbReference>
<protein>
    <recommendedName>
        <fullName evidence="2">histidine kinase</fullName>
        <ecNumber evidence="2">2.7.13.3</ecNumber>
    </recommendedName>
</protein>
<keyword evidence="4" id="KW-0547">Nucleotide-binding</keyword>
<dbReference type="GO" id="GO:0005524">
    <property type="term" value="F:ATP binding"/>
    <property type="evidence" value="ECO:0007669"/>
    <property type="project" value="UniProtKB-KW"/>
</dbReference>